<reference evidence="1 2" key="1">
    <citation type="submission" date="2020-08" db="EMBL/GenBank/DDBJ databases">
        <title>Cohnella phylogeny.</title>
        <authorList>
            <person name="Dunlap C."/>
        </authorList>
    </citation>
    <scope>NUCLEOTIDE SEQUENCE [LARGE SCALE GENOMIC DNA]</scope>
    <source>
        <strain evidence="1 2">DSM 103658</strain>
    </source>
</reference>
<comment type="caution">
    <text evidence="1">The sequence shown here is derived from an EMBL/GenBank/DDBJ whole genome shotgun (WGS) entry which is preliminary data.</text>
</comment>
<protein>
    <submittedName>
        <fullName evidence="1">Uncharacterized protein</fullName>
    </submittedName>
</protein>
<dbReference type="AlphaFoldDB" id="A0A841T6C6"/>
<sequence length="292" mass="33711">MNAKQVQKFVLSYLQATDSHIVEKSPSHVTVKLSPTADRALTNRPYYWSFVDRTGAEPETMTFRWRFEPPEENAANPPANASFMAGATRVIQEDVYFGSRRLGQIFDSAQQFGKCVLLFEEPQRSAIPGHPLGSQPYTAWLGVNFKVSYECDMKREELYGMGISLATGVIDERFLARLRDKRLTPRLPSNVHLLRNGLSLRKAMTQLEHALERKLRGADYGWAEEAEERRLDELARVEQYYEPMIERSATNEQREALSSRFRQRKEEIDWQYRPRVTMSVMNCGLFHLPGID</sequence>
<accession>A0A841T6C6</accession>
<gene>
    <name evidence="1" type="ORF">H4Q31_06010</name>
</gene>
<evidence type="ECO:0000313" key="2">
    <source>
        <dbReference type="Proteomes" id="UP000574133"/>
    </source>
</evidence>
<organism evidence="1 2">
    <name type="scientific">Cohnella lubricantis</name>
    <dbReference type="NCBI Taxonomy" id="2163172"/>
    <lineage>
        <taxon>Bacteria</taxon>
        <taxon>Bacillati</taxon>
        <taxon>Bacillota</taxon>
        <taxon>Bacilli</taxon>
        <taxon>Bacillales</taxon>
        <taxon>Paenibacillaceae</taxon>
        <taxon>Cohnella</taxon>
    </lineage>
</organism>
<dbReference type="InterPro" id="IPR024562">
    <property type="entry name" value="YqhG"/>
</dbReference>
<keyword evidence="2" id="KW-1185">Reference proteome</keyword>
<name>A0A841T6C6_9BACL</name>
<proteinExistence type="predicted"/>
<evidence type="ECO:0000313" key="1">
    <source>
        <dbReference type="EMBL" id="MBB6676884.1"/>
    </source>
</evidence>
<dbReference type="EMBL" id="JACJVN010000024">
    <property type="protein sequence ID" value="MBB6676884.1"/>
    <property type="molecule type" value="Genomic_DNA"/>
</dbReference>
<dbReference type="Pfam" id="PF11079">
    <property type="entry name" value="YqhG"/>
    <property type="match status" value="1"/>
</dbReference>
<dbReference type="Proteomes" id="UP000574133">
    <property type="component" value="Unassembled WGS sequence"/>
</dbReference>
<dbReference type="RefSeq" id="WP_185178172.1">
    <property type="nucleotide sequence ID" value="NZ_CBCSEP010000008.1"/>
</dbReference>